<dbReference type="PANTHER" id="PTHR12689:SF4">
    <property type="entry name" value="PROTEIN AAR2 HOMOLOG"/>
    <property type="match status" value="1"/>
</dbReference>
<evidence type="ECO:0000256" key="2">
    <source>
        <dbReference type="SAM" id="MobiDB-lite"/>
    </source>
</evidence>
<dbReference type="InterPro" id="IPR007946">
    <property type="entry name" value="AAR2"/>
</dbReference>
<dbReference type="InterPro" id="IPR038516">
    <property type="entry name" value="AAR2_N_sf"/>
</dbReference>
<comment type="caution">
    <text evidence="5">The sequence shown here is derived from an EMBL/GenBank/DDBJ whole genome shotgun (WGS) entry which is preliminary data.</text>
</comment>
<dbReference type="EMBL" id="JAQQWK010000012">
    <property type="protein sequence ID" value="KAK8022204.1"/>
    <property type="molecule type" value="Genomic_DNA"/>
</dbReference>
<dbReference type="InterPro" id="IPR033647">
    <property type="entry name" value="Aar2_N"/>
</dbReference>
<protein>
    <submittedName>
        <fullName evidence="5">AAR2 protein</fullName>
    </submittedName>
</protein>
<feature type="region of interest" description="Disordered" evidence="2">
    <location>
        <begin position="1"/>
        <end position="109"/>
    </location>
</feature>
<evidence type="ECO:0000313" key="6">
    <source>
        <dbReference type="Proteomes" id="UP001444661"/>
    </source>
</evidence>
<evidence type="ECO:0000256" key="1">
    <source>
        <dbReference type="ARBA" id="ARBA00006281"/>
    </source>
</evidence>
<dbReference type="Proteomes" id="UP001444661">
    <property type="component" value="Unassembled WGS sequence"/>
</dbReference>
<feature type="domain" description="AAR2 N-terminal" evidence="4">
    <location>
        <begin position="118"/>
        <end position="275"/>
    </location>
</feature>
<sequence>MAPPVHSTPSTASEMNSSPPATSSHESIRDPPSYIDVSSSTSHLRLDLQRPSPASLKSVDSVPVTGAFPLGTLHINDPQDDEEDLVPDRDMTTPLTVPDRSPEPPHASAPVLKLLRSGDVLILDDLPTGFTVGCDTISFAATEHFLGFRDIPAGAHLVWIAPSETTSSRSAYWIFTPEKDPKSPGRVYVKQWDKFNEVLNDPASHAEERFQKERLEEGLGNLVPYQFKGANSAVPRPTSSSQVGGAEAPAFVDNTTMWYQLTFAITPALLNRLTGGETKETWPANTSDRVAGGTSTVEEARLYANTASQLTFTFGMEDLLFDTKAEGAERTQQALDPTSWIVSELRKSSSDGECSGSLNDLVGELQFAFLTGMHLGNYACLEQWWHYTTRVIFRAHRLAVEEPQLARDLIQTVHAQLVYNDRNLEGSILDTAPNAGSGGGSGGAKKLQKALTVYKSRLNEQLLALGDDCTSAQQAVGAAFASLEGFLWTWDWDLRGEYLRSGTVMLEDGEVVQAELSDFEDEDERGILRRLWLMWMRVGGRGILFRFRGTRDTQ</sequence>
<dbReference type="Pfam" id="PF05282">
    <property type="entry name" value="AAR2"/>
    <property type="match status" value="1"/>
</dbReference>
<keyword evidence="6" id="KW-1185">Reference proteome</keyword>
<feature type="domain" description="AAR2 C-terminal" evidence="3">
    <location>
        <begin position="323"/>
        <end position="494"/>
    </location>
</feature>
<dbReference type="Pfam" id="PF20981">
    <property type="entry name" value="AAR2_1st"/>
    <property type="match status" value="1"/>
</dbReference>
<dbReference type="InterPro" id="IPR038514">
    <property type="entry name" value="AAR2_C_sf"/>
</dbReference>
<dbReference type="CDD" id="cd13777">
    <property type="entry name" value="Aar2_N"/>
    <property type="match status" value="1"/>
</dbReference>
<name>A0ABR1RYD6_9PEZI</name>
<gene>
    <name evidence="5" type="ORF">PG993_012971</name>
</gene>
<organism evidence="5 6">
    <name type="scientific">Apiospora rasikravindrae</name>
    <dbReference type="NCBI Taxonomy" id="990691"/>
    <lineage>
        <taxon>Eukaryota</taxon>
        <taxon>Fungi</taxon>
        <taxon>Dikarya</taxon>
        <taxon>Ascomycota</taxon>
        <taxon>Pezizomycotina</taxon>
        <taxon>Sordariomycetes</taxon>
        <taxon>Xylariomycetidae</taxon>
        <taxon>Amphisphaeriales</taxon>
        <taxon>Apiosporaceae</taxon>
        <taxon>Apiospora</taxon>
    </lineage>
</organism>
<dbReference type="Gene3D" id="1.25.40.550">
    <property type="entry name" value="Aar2, C-terminal domain-like"/>
    <property type="match status" value="1"/>
</dbReference>
<dbReference type="PANTHER" id="PTHR12689">
    <property type="entry name" value="A1 CISTRON SPLICING FACTOR AAR2-RELATED"/>
    <property type="match status" value="1"/>
</dbReference>
<dbReference type="InterPro" id="IPR033648">
    <property type="entry name" value="AAR2_C"/>
</dbReference>
<accession>A0ABR1RYD6</accession>
<evidence type="ECO:0000259" key="4">
    <source>
        <dbReference type="Pfam" id="PF20981"/>
    </source>
</evidence>
<evidence type="ECO:0000313" key="5">
    <source>
        <dbReference type="EMBL" id="KAK8022204.1"/>
    </source>
</evidence>
<reference evidence="5 6" key="1">
    <citation type="submission" date="2023-01" db="EMBL/GenBank/DDBJ databases">
        <title>Analysis of 21 Apiospora genomes using comparative genomics revels a genus with tremendous synthesis potential of carbohydrate active enzymes and secondary metabolites.</title>
        <authorList>
            <person name="Sorensen T."/>
        </authorList>
    </citation>
    <scope>NUCLEOTIDE SEQUENCE [LARGE SCALE GENOMIC DNA]</scope>
    <source>
        <strain evidence="5 6">CBS 33761</strain>
    </source>
</reference>
<dbReference type="CDD" id="cd13778">
    <property type="entry name" value="Aar2_C"/>
    <property type="match status" value="1"/>
</dbReference>
<feature type="compositionally biased region" description="Polar residues" evidence="2">
    <location>
        <begin position="7"/>
        <end position="25"/>
    </location>
</feature>
<comment type="similarity">
    <text evidence="1">Belongs to the AAR2 family.</text>
</comment>
<evidence type="ECO:0000259" key="3">
    <source>
        <dbReference type="Pfam" id="PF05282"/>
    </source>
</evidence>
<dbReference type="Gene3D" id="2.60.34.20">
    <property type="match status" value="1"/>
</dbReference>
<proteinExistence type="inferred from homology"/>